<dbReference type="GO" id="GO:0005737">
    <property type="term" value="C:cytoplasm"/>
    <property type="evidence" value="ECO:0007669"/>
    <property type="project" value="TreeGrafter"/>
</dbReference>
<keyword evidence="3" id="KW-0597">Phosphoprotein</keyword>
<dbReference type="GO" id="GO:0016874">
    <property type="term" value="F:ligase activity"/>
    <property type="evidence" value="ECO:0007669"/>
    <property type="project" value="UniProtKB-KW"/>
</dbReference>
<evidence type="ECO:0000313" key="7">
    <source>
        <dbReference type="Proteomes" id="UP000239209"/>
    </source>
</evidence>
<feature type="domain" description="Carrier" evidence="5">
    <location>
        <begin position="4"/>
        <end position="79"/>
    </location>
</feature>
<dbReference type="PROSITE" id="PS50075">
    <property type="entry name" value="CARRIER"/>
    <property type="match status" value="1"/>
</dbReference>
<evidence type="ECO:0000256" key="3">
    <source>
        <dbReference type="ARBA" id="ARBA00022553"/>
    </source>
</evidence>
<dbReference type="PROSITE" id="PS00012">
    <property type="entry name" value="PHOSPHOPANTETHEINE"/>
    <property type="match status" value="1"/>
</dbReference>
<evidence type="ECO:0000256" key="1">
    <source>
        <dbReference type="ARBA" id="ARBA00001957"/>
    </source>
</evidence>
<accession>A0A2T0RFL5</accession>
<dbReference type="EMBL" id="PVZG01000027">
    <property type="protein sequence ID" value="PRY19900.1"/>
    <property type="molecule type" value="Genomic_DNA"/>
</dbReference>
<comment type="caution">
    <text evidence="6">The sequence shown here is derived from an EMBL/GenBank/DDBJ whole genome shotgun (WGS) entry which is preliminary data.</text>
</comment>
<evidence type="ECO:0000259" key="5">
    <source>
        <dbReference type="PROSITE" id="PS50075"/>
    </source>
</evidence>
<dbReference type="GO" id="GO:0044550">
    <property type="term" value="P:secondary metabolite biosynthetic process"/>
    <property type="evidence" value="ECO:0007669"/>
    <property type="project" value="TreeGrafter"/>
</dbReference>
<evidence type="ECO:0000256" key="4">
    <source>
        <dbReference type="ARBA" id="ARBA00022598"/>
    </source>
</evidence>
<dbReference type="FunFam" id="1.10.1200.10:FF:000005">
    <property type="entry name" value="Nonribosomal peptide synthetase 1"/>
    <property type="match status" value="1"/>
</dbReference>
<dbReference type="Pfam" id="PF00550">
    <property type="entry name" value="PP-binding"/>
    <property type="match status" value="1"/>
</dbReference>
<organism evidence="6 7">
    <name type="scientific">Pseudosporangium ferrugineum</name>
    <dbReference type="NCBI Taxonomy" id="439699"/>
    <lineage>
        <taxon>Bacteria</taxon>
        <taxon>Bacillati</taxon>
        <taxon>Actinomycetota</taxon>
        <taxon>Actinomycetes</taxon>
        <taxon>Micromonosporales</taxon>
        <taxon>Micromonosporaceae</taxon>
        <taxon>Pseudosporangium</taxon>
    </lineage>
</organism>
<dbReference type="OrthoDB" id="518159at2"/>
<keyword evidence="7" id="KW-1185">Reference proteome</keyword>
<dbReference type="SUPFAM" id="SSF47336">
    <property type="entry name" value="ACP-like"/>
    <property type="match status" value="1"/>
</dbReference>
<protein>
    <submittedName>
        <fullName evidence="6">Phosphopantetheine binding protein</fullName>
    </submittedName>
</protein>
<keyword evidence="2" id="KW-0596">Phosphopantetheine</keyword>
<dbReference type="PANTHER" id="PTHR45527:SF11">
    <property type="entry name" value="NONRIBOSOMAL PEPTIDE SYNTHETASE 5"/>
    <property type="match status" value="1"/>
</dbReference>
<evidence type="ECO:0000313" key="6">
    <source>
        <dbReference type="EMBL" id="PRY19900.1"/>
    </source>
</evidence>
<dbReference type="GO" id="GO:0031177">
    <property type="term" value="F:phosphopantetheine binding"/>
    <property type="evidence" value="ECO:0007669"/>
    <property type="project" value="TreeGrafter"/>
</dbReference>
<proteinExistence type="predicted"/>
<dbReference type="InterPro" id="IPR036736">
    <property type="entry name" value="ACP-like_sf"/>
</dbReference>
<name>A0A2T0RFL5_9ACTN</name>
<dbReference type="GO" id="GO:0043041">
    <property type="term" value="P:amino acid activation for nonribosomal peptide biosynthetic process"/>
    <property type="evidence" value="ECO:0007669"/>
    <property type="project" value="TreeGrafter"/>
</dbReference>
<dbReference type="PANTHER" id="PTHR45527">
    <property type="entry name" value="NONRIBOSOMAL PEPTIDE SYNTHETASE"/>
    <property type="match status" value="1"/>
</dbReference>
<dbReference type="Proteomes" id="UP000239209">
    <property type="component" value="Unassembled WGS sequence"/>
</dbReference>
<dbReference type="Gene3D" id="1.10.1200.10">
    <property type="entry name" value="ACP-like"/>
    <property type="match status" value="1"/>
</dbReference>
<evidence type="ECO:0000256" key="2">
    <source>
        <dbReference type="ARBA" id="ARBA00022450"/>
    </source>
</evidence>
<gene>
    <name evidence="6" type="ORF">CLV70_12725</name>
</gene>
<dbReference type="RefSeq" id="WP_106130855.1">
    <property type="nucleotide sequence ID" value="NZ_PVZG01000027.1"/>
</dbReference>
<reference evidence="6 7" key="1">
    <citation type="submission" date="2018-03" db="EMBL/GenBank/DDBJ databases">
        <title>Genomic Encyclopedia of Archaeal and Bacterial Type Strains, Phase II (KMG-II): from individual species to whole genera.</title>
        <authorList>
            <person name="Goeker M."/>
        </authorList>
    </citation>
    <scope>NUCLEOTIDE SEQUENCE [LARGE SCALE GENOMIC DNA]</scope>
    <source>
        <strain evidence="6 7">DSM 45348</strain>
    </source>
</reference>
<sequence length="83" mass="8784">MKAAALTQTETAIAAIWAQVLGLDVISRSDDFFQLGGDSLLATKVVVHVRRAWSVKCTVQLIIDTPVLSDFAAAVDELAGARG</sequence>
<dbReference type="AlphaFoldDB" id="A0A2T0RFL5"/>
<keyword evidence="4" id="KW-0436">Ligase</keyword>
<dbReference type="InterPro" id="IPR006162">
    <property type="entry name" value="Ppantetheine_attach_site"/>
</dbReference>
<dbReference type="InterPro" id="IPR009081">
    <property type="entry name" value="PP-bd_ACP"/>
</dbReference>
<comment type="cofactor">
    <cofactor evidence="1">
        <name>pantetheine 4'-phosphate</name>
        <dbReference type="ChEBI" id="CHEBI:47942"/>
    </cofactor>
</comment>